<dbReference type="KEGG" id="pfj:MYCFIDRAFT_145544"/>
<dbReference type="RefSeq" id="XP_007931466.1">
    <property type="nucleotide sequence ID" value="XM_007933275.1"/>
</dbReference>
<sequence>NILAIVNFDRLFIFVLPRQEGSTYDSIVFDDTVERYGFGTPKGKYYLANTGYRYTNIILVLYRSVRYYLRK</sequence>
<dbReference type="VEuPathDB" id="FungiDB:MYCFIDRAFT_145544"/>
<dbReference type="STRING" id="383855.M3AJM3"/>
<accession>M3AJM3</accession>
<dbReference type="EMBL" id="KB446564">
    <property type="protein sequence ID" value="EME77672.1"/>
    <property type="molecule type" value="Genomic_DNA"/>
</dbReference>
<feature type="non-terminal residue" evidence="1">
    <location>
        <position position="1"/>
    </location>
</feature>
<reference evidence="1 2" key="1">
    <citation type="journal article" date="2012" name="PLoS Pathog.">
        <title>Diverse lifestyles and strategies of plant pathogenesis encoded in the genomes of eighteen Dothideomycetes fungi.</title>
        <authorList>
            <person name="Ohm R.A."/>
            <person name="Feau N."/>
            <person name="Henrissat B."/>
            <person name="Schoch C.L."/>
            <person name="Horwitz B.A."/>
            <person name="Barry K.W."/>
            <person name="Condon B.J."/>
            <person name="Copeland A.C."/>
            <person name="Dhillon B."/>
            <person name="Glaser F."/>
            <person name="Hesse C.N."/>
            <person name="Kosti I."/>
            <person name="LaButti K."/>
            <person name="Lindquist E.A."/>
            <person name="Lucas S."/>
            <person name="Salamov A.A."/>
            <person name="Bradshaw R.E."/>
            <person name="Ciuffetti L."/>
            <person name="Hamelin R.C."/>
            <person name="Kema G.H.J."/>
            <person name="Lawrence C."/>
            <person name="Scott J.A."/>
            <person name="Spatafora J.W."/>
            <person name="Turgeon B.G."/>
            <person name="de Wit P.J.G.M."/>
            <person name="Zhong S."/>
            <person name="Goodwin S.B."/>
            <person name="Grigoriev I.V."/>
        </authorList>
    </citation>
    <scope>NUCLEOTIDE SEQUENCE [LARGE SCALE GENOMIC DNA]</scope>
    <source>
        <strain evidence="1 2">CIRAD86</strain>
    </source>
</reference>
<dbReference type="HOGENOM" id="CLU_2747072_0_0_1"/>
<dbReference type="GeneID" id="19331312"/>
<gene>
    <name evidence="1" type="ORF">MYCFIDRAFT_145544</name>
</gene>
<keyword evidence="2" id="KW-1185">Reference proteome</keyword>
<evidence type="ECO:0008006" key="3">
    <source>
        <dbReference type="Google" id="ProtNLM"/>
    </source>
</evidence>
<evidence type="ECO:0000313" key="1">
    <source>
        <dbReference type="EMBL" id="EME77672.1"/>
    </source>
</evidence>
<dbReference type="OrthoDB" id="4954565at2759"/>
<proteinExistence type="predicted"/>
<dbReference type="Proteomes" id="UP000016932">
    <property type="component" value="Unassembled WGS sequence"/>
</dbReference>
<organism evidence="1 2">
    <name type="scientific">Pseudocercospora fijiensis (strain CIRAD86)</name>
    <name type="common">Black leaf streak disease fungus</name>
    <name type="synonym">Mycosphaerella fijiensis</name>
    <dbReference type="NCBI Taxonomy" id="383855"/>
    <lineage>
        <taxon>Eukaryota</taxon>
        <taxon>Fungi</taxon>
        <taxon>Dikarya</taxon>
        <taxon>Ascomycota</taxon>
        <taxon>Pezizomycotina</taxon>
        <taxon>Dothideomycetes</taxon>
        <taxon>Dothideomycetidae</taxon>
        <taxon>Mycosphaerellales</taxon>
        <taxon>Mycosphaerellaceae</taxon>
        <taxon>Pseudocercospora</taxon>
    </lineage>
</organism>
<evidence type="ECO:0000313" key="2">
    <source>
        <dbReference type="Proteomes" id="UP000016932"/>
    </source>
</evidence>
<protein>
    <recommendedName>
        <fullName evidence="3">DDE Tnp4 domain-containing protein</fullName>
    </recommendedName>
</protein>
<name>M3AJM3_PSEFD</name>
<dbReference type="AlphaFoldDB" id="M3AJM3"/>